<keyword evidence="4" id="KW-1185">Reference proteome</keyword>
<protein>
    <recommendedName>
        <fullName evidence="5">DUF669 domain-containing protein</fullName>
    </recommendedName>
</protein>
<dbReference type="EMBL" id="CP136920">
    <property type="protein sequence ID" value="WOO40495.1"/>
    <property type="molecule type" value="Genomic_DNA"/>
</dbReference>
<evidence type="ECO:0000313" key="2">
    <source>
        <dbReference type="EMBL" id="WOO40446.1"/>
    </source>
</evidence>
<dbReference type="AlphaFoldDB" id="A0AAQ3L7E6"/>
<proteinExistence type="predicted"/>
<dbReference type="Proteomes" id="UP001304300">
    <property type="component" value="Chromosome"/>
</dbReference>
<gene>
    <name evidence="1" type="ORF">RZN69_17395</name>
    <name evidence="2" type="ORF">RZN69_17640</name>
    <name evidence="3" type="ORF">RZN69_17885</name>
</gene>
<evidence type="ECO:0000313" key="1">
    <source>
        <dbReference type="EMBL" id="WOO40397.1"/>
    </source>
</evidence>
<dbReference type="KEGG" id="puo:RZN69_17640"/>
<reference evidence="2 4" key="1">
    <citation type="submission" date="2023-10" db="EMBL/GenBank/DDBJ databases">
        <title>Rubellicoccus peritrichatus gen. nov., sp. nov., isolated from an algae of coral reef tank.</title>
        <authorList>
            <person name="Luo J."/>
        </authorList>
    </citation>
    <scope>NUCLEOTIDE SEQUENCE [LARGE SCALE GENOMIC DNA]</scope>
    <source>
        <strain evidence="2 4">CR14</strain>
    </source>
</reference>
<accession>A0AAQ3L7E6</accession>
<dbReference type="EMBL" id="CP136920">
    <property type="protein sequence ID" value="WOO40397.1"/>
    <property type="molecule type" value="Genomic_DNA"/>
</dbReference>
<dbReference type="EMBL" id="CP136920">
    <property type="protein sequence ID" value="WOO40446.1"/>
    <property type="molecule type" value="Genomic_DNA"/>
</dbReference>
<name>A0AAQ3L7E6_9BACT</name>
<dbReference type="KEGG" id="puo:RZN69_17885"/>
<organism evidence="2 4">
    <name type="scientific">Rubellicoccus peritrichatus</name>
    <dbReference type="NCBI Taxonomy" id="3080537"/>
    <lineage>
        <taxon>Bacteria</taxon>
        <taxon>Pseudomonadati</taxon>
        <taxon>Verrucomicrobiota</taxon>
        <taxon>Opitutia</taxon>
        <taxon>Puniceicoccales</taxon>
        <taxon>Cerasicoccaceae</taxon>
        <taxon>Rubellicoccus</taxon>
    </lineage>
</organism>
<evidence type="ECO:0008006" key="5">
    <source>
        <dbReference type="Google" id="ProtNLM"/>
    </source>
</evidence>
<evidence type="ECO:0000313" key="4">
    <source>
        <dbReference type="Proteomes" id="UP001304300"/>
    </source>
</evidence>
<sequence length="151" mass="17078">MSDNNGSELAWDAEIENEGNDFVLLPDGAYPFTVTKFERGRFPGSEKLGACNKAVLSLEVDGGEHGKAYLTKDLLLHTKLEWLICQFFTSIGQRKKGEKLRMNWDKVIGSKGRLKLAQEKYIKKGTSEERFINKVDKFLEPAEQGYTPGKF</sequence>
<dbReference type="KEGG" id="puo:RZN69_17395"/>
<dbReference type="RefSeq" id="WP_317832628.1">
    <property type="nucleotide sequence ID" value="NZ_CP136920.1"/>
</dbReference>
<evidence type="ECO:0000313" key="3">
    <source>
        <dbReference type="EMBL" id="WOO40495.1"/>
    </source>
</evidence>